<keyword evidence="2" id="KW-1185">Reference proteome</keyword>
<protein>
    <submittedName>
        <fullName evidence="1">Uncharacterized protein</fullName>
    </submittedName>
</protein>
<dbReference type="EMBL" id="JANBPW010000217">
    <property type="protein sequence ID" value="KAJ1950376.1"/>
    <property type="molecule type" value="Genomic_DNA"/>
</dbReference>
<evidence type="ECO:0000313" key="1">
    <source>
        <dbReference type="EMBL" id="KAJ1950376.1"/>
    </source>
</evidence>
<proteinExistence type="predicted"/>
<name>A0ACC1JFV4_9FUNG</name>
<gene>
    <name evidence="1" type="ORF">FBU59_000715</name>
</gene>
<comment type="caution">
    <text evidence="1">The sequence shown here is derived from an EMBL/GenBank/DDBJ whole genome shotgun (WGS) entry which is preliminary data.</text>
</comment>
<sequence length="98" mass="10647">MAQGLGKKKLVIKAKKSSKPAKVQESKSAAPIRKGRVVKAPKQAALQKHAKVNKKLVANMTASLEQAMSVKAGALGKLTIMKEAQNQGKKKEPKRRKY</sequence>
<organism evidence="1 2">
    <name type="scientific">Linderina macrospora</name>
    <dbReference type="NCBI Taxonomy" id="4868"/>
    <lineage>
        <taxon>Eukaryota</taxon>
        <taxon>Fungi</taxon>
        <taxon>Fungi incertae sedis</taxon>
        <taxon>Zoopagomycota</taxon>
        <taxon>Kickxellomycotina</taxon>
        <taxon>Kickxellomycetes</taxon>
        <taxon>Kickxellales</taxon>
        <taxon>Kickxellaceae</taxon>
        <taxon>Linderina</taxon>
    </lineage>
</organism>
<evidence type="ECO:0000313" key="2">
    <source>
        <dbReference type="Proteomes" id="UP001150603"/>
    </source>
</evidence>
<reference evidence="1" key="1">
    <citation type="submission" date="2022-07" db="EMBL/GenBank/DDBJ databases">
        <title>Phylogenomic reconstructions and comparative analyses of Kickxellomycotina fungi.</title>
        <authorList>
            <person name="Reynolds N.K."/>
            <person name="Stajich J.E."/>
            <person name="Barry K."/>
            <person name="Grigoriev I.V."/>
            <person name="Crous P."/>
            <person name="Smith M.E."/>
        </authorList>
    </citation>
    <scope>NUCLEOTIDE SEQUENCE</scope>
    <source>
        <strain evidence="1">NRRL 5244</strain>
    </source>
</reference>
<accession>A0ACC1JFV4</accession>
<dbReference type="Proteomes" id="UP001150603">
    <property type="component" value="Unassembled WGS sequence"/>
</dbReference>